<dbReference type="Pfam" id="PF03407">
    <property type="entry name" value="Nucleotid_trans"/>
    <property type="match status" value="1"/>
</dbReference>
<keyword evidence="1" id="KW-0732">Signal</keyword>
<evidence type="ECO:0000259" key="2">
    <source>
        <dbReference type="Pfam" id="PF03407"/>
    </source>
</evidence>
<dbReference type="WBParaSite" id="PSAMB.scaffold4920size13149.g25497.t1">
    <property type="protein sequence ID" value="PSAMB.scaffold4920size13149.g25497.t1"/>
    <property type="gene ID" value="PSAMB.scaffold4920size13149.g25497"/>
</dbReference>
<keyword evidence="3" id="KW-1185">Reference proteome</keyword>
<evidence type="ECO:0000313" key="3">
    <source>
        <dbReference type="Proteomes" id="UP000887566"/>
    </source>
</evidence>
<proteinExistence type="predicted"/>
<dbReference type="Proteomes" id="UP000887566">
    <property type="component" value="Unplaced"/>
</dbReference>
<accession>A0A914WQX8</accession>
<dbReference type="InterPro" id="IPR005069">
    <property type="entry name" value="Nucl-diP-sugar_transferase"/>
</dbReference>
<organism evidence="3 4">
    <name type="scientific">Plectus sambesii</name>
    <dbReference type="NCBI Taxonomy" id="2011161"/>
    <lineage>
        <taxon>Eukaryota</taxon>
        <taxon>Metazoa</taxon>
        <taxon>Ecdysozoa</taxon>
        <taxon>Nematoda</taxon>
        <taxon>Chromadorea</taxon>
        <taxon>Plectida</taxon>
        <taxon>Plectina</taxon>
        <taxon>Plectoidea</taxon>
        <taxon>Plectidae</taxon>
        <taxon>Plectus</taxon>
    </lineage>
</organism>
<dbReference type="AlphaFoldDB" id="A0A914WQX8"/>
<feature type="chain" id="PRO_5038031124" evidence="1">
    <location>
        <begin position="31"/>
        <end position="339"/>
    </location>
</feature>
<evidence type="ECO:0000313" key="4">
    <source>
        <dbReference type="WBParaSite" id="PSAMB.scaffold4920size13149.g25497.t1"/>
    </source>
</evidence>
<dbReference type="PANTHER" id="PTHR31967">
    <property type="entry name" value="GROUNDHOG (HEDGEHOG-LIKE FAMILY)-RELATED"/>
    <property type="match status" value="1"/>
</dbReference>
<name>A0A914WQX8_9BILA</name>
<reference evidence="4" key="1">
    <citation type="submission" date="2022-11" db="UniProtKB">
        <authorList>
            <consortium name="WormBaseParasite"/>
        </authorList>
    </citation>
    <scope>IDENTIFICATION</scope>
</reference>
<feature type="domain" description="Nucleotide-diphospho-sugar transferase" evidence="2">
    <location>
        <begin position="95"/>
        <end position="295"/>
    </location>
</feature>
<sequence>MGLSRPQWWSIPSCLLGMLAVLVVRKAYIAEDVMYQVRAYRDQVSQETIVASAAFKQLVVELRKRNKPPALFFLNQHALNMTYNFLCNTAEYENVHDRFIFITLDSTARDSLRKAWPNIAQFYWPTPCLTKPFNFADALYQTIYILRANLAVLLAERGFSFWMMQQDTFWHNDLFAHNLEQLDDSSDMLFDQLGDENQNNLRTGWINGANFFVKASQRTVDFINATANLLQSQYVPDVGVMTMLCHTWGGERINCSYIPHRIANCWEWMFTDQSWPPTIMQMDAETDAGGKLNELAKIGFYFLNDDRKTCNSSAVSLARHRMSTGQVKVNSKTCRSLER</sequence>
<feature type="signal peptide" evidence="1">
    <location>
        <begin position="1"/>
        <end position="30"/>
    </location>
</feature>
<protein>
    <submittedName>
        <fullName evidence="4">Nucleotide-diphospho-sugar transferase domain-containing protein</fullName>
    </submittedName>
</protein>
<evidence type="ECO:0000256" key="1">
    <source>
        <dbReference type="SAM" id="SignalP"/>
    </source>
</evidence>
<dbReference type="PANTHER" id="PTHR31967:SF10">
    <property type="entry name" value="NUCLEOTIDE-DIPHOSPHO-SUGAR TRANSFERASE DOMAIN-CONTAINING PROTEIN"/>
    <property type="match status" value="1"/>
</dbReference>